<dbReference type="Proteomes" id="UP000823922">
    <property type="component" value="Unassembled WGS sequence"/>
</dbReference>
<comment type="caution">
    <text evidence="2">The sequence shown here is derived from an EMBL/GenBank/DDBJ whole genome shotgun (WGS) entry which is preliminary data.</text>
</comment>
<dbReference type="EMBL" id="DWVS01000391">
    <property type="protein sequence ID" value="HJC89303.1"/>
    <property type="molecule type" value="Genomic_DNA"/>
</dbReference>
<dbReference type="Pfam" id="PF12652">
    <property type="entry name" value="CotJB"/>
    <property type="match status" value="1"/>
</dbReference>
<protein>
    <submittedName>
        <fullName evidence="2">Spore coat protein CotJB</fullName>
    </submittedName>
</protein>
<accession>A0A9D2QNG0</accession>
<dbReference type="InterPro" id="IPR024207">
    <property type="entry name" value="CotJB_dom"/>
</dbReference>
<evidence type="ECO:0000259" key="1">
    <source>
        <dbReference type="Pfam" id="PF12652"/>
    </source>
</evidence>
<keyword evidence="2" id="KW-0167">Capsid protein</keyword>
<name>A0A9D2QNG0_9FIRM</name>
<keyword evidence="2" id="KW-0946">Virion</keyword>
<dbReference type="Pfam" id="PF11007">
    <property type="entry name" value="CotJA"/>
    <property type="match status" value="1"/>
</dbReference>
<reference evidence="2" key="1">
    <citation type="journal article" date="2021" name="PeerJ">
        <title>Extensive microbial diversity within the chicken gut microbiome revealed by metagenomics and culture.</title>
        <authorList>
            <person name="Gilroy R."/>
            <person name="Ravi A."/>
            <person name="Getino M."/>
            <person name="Pursley I."/>
            <person name="Horton D.L."/>
            <person name="Alikhan N.F."/>
            <person name="Baker D."/>
            <person name="Gharbi K."/>
            <person name="Hall N."/>
            <person name="Watson M."/>
            <person name="Adriaenssens E.M."/>
            <person name="Foster-Nyarko E."/>
            <person name="Jarju S."/>
            <person name="Secka A."/>
            <person name="Antonio M."/>
            <person name="Oren A."/>
            <person name="Chaudhuri R.R."/>
            <person name="La Ragione R."/>
            <person name="Hildebrand F."/>
            <person name="Pallen M.J."/>
        </authorList>
    </citation>
    <scope>NUCLEOTIDE SEQUENCE</scope>
    <source>
        <strain evidence="2">ChiBcec1-1630</strain>
    </source>
</reference>
<evidence type="ECO:0000313" key="3">
    <source>
        <dbReference type="Proteomes" id="UP000823922"/>
    </source>
</evidence>
<organism evidence="2 3">
    <name type="scientific">Candidatus Eisenbergiella intestinigallinarum</name>
    <dbReference type="NCBI Taxonomy" id="2838549"/>
    <lineage>
        <taxon>Bacteria</taxon>
        <taxon>Bacillati</taxon>
        <taxon>Bacillota</taxon>
        <taxon>Clostridia</taxon>
        <taxon>Lachnospirales</taxon>
        <taxon>Lachnospiraceae</taxon>
        <taxon>Eisenbergiella</taxon>
    </lineage>
</organism>
<feature type="domain" description="Protein CotJB" evidence="1">
    <location>
        <begin position="67"/>
        <end position="141"/>
    </location>
</feature>
<sequence length="145" mass="16377">MEQREVSLSLGIASVPAQPWSELYGREEAFRQGTIFPDLNLPFYASEPENGGEGYRGKRTSEDGSAELMQELCEVSFLLDDLVLYLDTHPGDEKAFAIYRENSRRRKELKETFAKRFYPLTTDCMAGCGDFGWENGTPPWEGGCC</sequence>
<evidence type="ECO:0000313" key="2">
    <source>
        <dbReference type="EMBL" id="HJC89303.1"/>
    </source>
</evidence>
<dbReference type="AlphaFoldDB" id="A0A9D2QNG0"/>
<reference evidence="2" key="2">
    <citation type="submission" date="2021-04" db="EMBL/GenBank/DDBJ databases">
        <authorList>
            <person name="Gilroy R."/>
        </authorList>
    </citation>
    <scope>NUCLEOTIDE SEQUENCE</scope>
    <source>
        <strain evidence="2">ChiBcec1-1630</strain>
    </source>
</reference>
<proteinExistence type="predicted"/>
<gene>
    <name evidence="2" type="ORF">H9926_15005</name>
</gene>
<dbReference type="InterPro" id="IPR020256">
    <property type="entry name" value="Spore_coat_CotJA"/>
</dbReference>